<evidence type="ECO:0000313" key="1">
    <source>
        <dbReference type="EMBL" id="MPC91143.1"/>
    </source>
</evidence>
<gene>
    <name evidence="1" type="ORF">E2C01_086160</name>
</gene>
<proteinExistence type="predicted"/>
<organism evidence="1 2">
    <name type="scientific">Portunus trituberculatus</name>
    <name type="common">Swimming crab</name>
    <name type="synonym">Neptunus trituberculatus</name>
    <dbReference type="NCBI Taxonomy" id="210409"/>
    <lineage>
        <taxon>Eukaryota</taxon>
        <taxon>Metazoa</taxon>
        <taxon>Ecdysozoa</taxon>
        <taxon>Arthropoda</taxon>
        <taxon>Crustacea</taxon>
        <taxon>Multicrustacea</taxon>
        <taxon>Malacostraca</taxon>
        <taxon>Eumalacostraca</taxon>
        <taxon>Eucarida</taxon>
        <taxon>Decapoda</taxon>
        <taxon>Pleocyemata</taxon>
        <taxon>Brachyura</taxon>
        <taxon>Eubrachyura</taxon>
        <taxon>Portunoidea</taxon>
        <taxon>Portunidae</taxon>
        <taxon>Portuninae</taxon>
        <taxon>Portunus</taxon>
    </lineage>
</organism>
<evidence type="ECO:0000313" key="2">
    <source>
        <dbReference type="Proteomes" id="UP000324222"/>
    </source>
</evidence>
<accession>A0A5B7J9I5</accession>
<reference evidence="1 2" key="1">
    <citation type="submission" date="2019-05" db="EMBL/GenBank/DDBJ databases">
        <title>Another draft genome of Portunus trituberculatus and its Hox gene families provides insights of decapod evolution.</title>
        <authorList>
            <person name="Jeong J.-H."/>
            <person name="Song I."/>
            <person name="Kim S."/>
            <person name="Choi T."/>
            <person name="Kim D."/>
            <person name="Ryu S."/>
            <person name="Kim W."/>
        </authorList>
    </citation>
    <scope>NUCLEOTIDE SEQUENCE [LARGE SCALE GENOMIC DNA]</scope>
    <source>
        <tissue evidence="1">Muscle</tissue>
    </source>
</reference>
<keyword evidence="2" id="KW-1185">Reference proteome</keyword>
<comment type="caution">
    <text evidence="1">The sequence shown here is derived from an EMBL/GenBank/DDBJ whole genome shotgun (WGS) entry which is preliminary data.</text>
</comment>
<dbReference type="AlphaFoldDB" id="A0A5B7J9I5"/>
<dbReference type="EMBL" id="VSRR010086729">
    <property type="protein sequence ID" value="MPC91143.1"/>
    <property type="molecule type" value="Genomic_DNA"/>
</dbReference>
<name>A0A5B7J9I5_PORTR</name>
<protein>
    <submittedName>
        <fullName evidence="1">Uncharacterized protein</fullName>
    </submittedName>
</protein>
<dbReference type="Proteomes" id="UP000324222">
    <property type="component" value="Unassembled WGS sequence"/>
</dbReference>
<sequence length="68" mass="7177">MLRQPSTVSVVVLTRLKSRKLIKAVAWPPLYTLSAASHDVTGKLTGGGSTQPGGVRRGVTLTTFASRV</sequence>